<dbReference type="EMBL" id="MKGR01000041">
    <property type="protein sequence ID" value="OKP01521.1"/>
    <property type="molecule type" value="Genomic_DNA"/>
</dbReference>
<dbReference type="AlphaFoldDB" id="A0A1Q5TMR6"/>
<gene>
    <name evidence="1" type="ORF">Xentx_03394</name>
</gene>
<evidence type="ECO:0000313" key="1">
    <source>
        <dbReference type="EMBL" id="OKP01521.1"/>
    </source>
</evidence>
<dbReference type="Proteomes" id="UP000186277">
    <property type="component" value="Unassembled WGS sequence"/>
</dbReference>
<protein>
    <submittedName>
        <fullName evidence="1">Uncharacterized protein</fullName>
    </submittedName>
</protein>
<accession>A0A1Q5TMR6</accession>
<dbReference type="RefSeq" id="WP_074021662.1">
    <property type="nucleotide sequence ID" value="NZ_CAWMWP010000067.1"/>
</dbReference>
<sequence length="105" mass="12155">MSTPITESLVIRSASEQPTFDMNGKEVLVLNPCDGWHIGYVTFWDEGEYSGIYRWIGEEFEPRYFYVAWALLPDGLKIGDAFEDQKATSEEHDRYWAAREKPNGK</sequence>
<name>A0A1Q5TMR6_9GAMM</name>
<organism evidence="1 2">
    <name type="scientific">Xenorhabdus thuongxuanensis</name>
    <dbReference type="NCBI Taxonomy" id="1873484"/>
    <lineage>
        <taxon>Bacteria</taxon>
        <taxon>Pseudomonadati</taxon>
        <taxon>Pseudomonadota</taxon>
        <taxon>Gammaproteobacteria</taxon>
        <taxon>Enterobacterales</taxon>
        <taxon>Morganellaceae</taxon>
        <taxon>Xenorhabdus</taxon>
    </lineage>
</organism>
<keyword evidence="2" id="KW-1185">Reference proteome</keyword>
<reference evidence="1 2" key="1">
    <citation type="submission" date="2016-09" db="EMBL/GenBank/DDBJ databases">
        <title>Xenorhabdus thuongxuanensis sp. nov. and Xenorhabdus eapokensis sp. nov., isolated from Steinernema species.</title>
        <authorList>
            <person name="Kaempfer P."/>
            <person name="Tobias N.J."/>
            <person name="Phan Ke L."/>
            <person name="Bode H.B."/>
            <person name="Glaeser S.P."/>
        </authorList>
    </citation>
    <scope>NUCLEOTIDE SEQUENCE [LARGE SCALE GENOMIC DNA]</scope>
    <source>
        <strain evidence="1 2">30TX1</strain>
    </source>
</reference>
<evidence type="ECO:0000313" key="2">
    <source>
        <dbReference type="Proteomes" id="UP000186277"/>
    </source>
</evidence>
<proteinExistence type="predicted"/>
<dbReference type="OrthoDB" id="6627859at2"/>
<comment type="caution">
    <text evidence="1">The sequence shown here is derived from an EMBL/GenBank/DDBJ whole genome shotgun (WGS) entry which is preliminary data.</text>
</comment>